<accession>A0A7W9UJN8</accession>
<organism evidence="1 2">
    <name type="scientific">Nocardia transvalensis</name>
    <dbReference type="NCBI Taxonomy" id="37333"/>
    <lineage>
        <taxon>Bacteria</taxon>
        <taxon>Bacillati</taxon>
        <taxon>Actinomycetota</taxon>
        <taxon>Actinomycetes</taxon>
        <taxon>Mycobacteriales</taxon>
        <taxon>Nocardiaceae</taxon>
        <taxon>Nocardia</taxon>
    </lineage>
</organism>
<evidence type="ECO:0000313" key="1">
    <source>
        <dbReference type="EMBL" id="MBB5915482.1"/>
    </source>
</evidence>
<name>A0A7W9UJN8_9NOCA</name>
<reference evidence="1 2" key="1">
    <citation type="submission" date="2020-08" db="EMBL/GenBank/DDBJ databases">
        <title>Sequencing the genomes of 1000 actinobacteria strains.</title>
        <authorList>
            <person name="Klenk H.-P."/>
        </authorList>
    </citation>
    <scope>NUCLEOTIDE SEQUENCE [LARGE SCALE GENOMIC DNA]</scope>
    <source>
        <strain evidence="1 2">DSM 43582</strain>
    </source>
</reference>
<sequence length="102" mass="11339">MRYRPTALGWVDPEVSSAPVWDCAQVGRLARRLGYLIIWPEPSLIPLIDQVRAADVDAVIALSPEHLTPLALNGLMTIVDVETLSPRMSFARWALSREVFLG</sequence>
<proteinExistence type="predicted"/>
<dbReference type="EMBL" id="JACHIT010000002">
    <property type="protein sequence ID" value="MBB5915482.1"/>
    <property type="molecule type" value="Genomic_DNA"/>
</dbReference>
<dbReference type="Proteomes" id="UP000540412">
    <property type="component" value="Unassembled WGS sequence"/>
</dbReference>
<comment type="caution">
    <text evidence="1">The sequence shown here is derived from an EMBL/GenBank/DDBJ whole genome shotgun (WGS) entry which is preliminary data.</text>
</comment>
<dbReference type="AlphaFoldDB" id="A0A7W9UJN8"/>
<evidence type="ECO:0000313" key="2">
    <source>
        <dbReference type="Proteomes" id="UP000540412"/>
    </source>
</evidence>
<keyword evidence="2" id="KW-1185">Reference proteome</keyword>
<dbReference type="RefSeq" id="WP_083905835.1">
    <property type="nucleotide sequence ID" value="NZ_JACHIT010000002.1"/>
</dbReference>
<protein>
    <submittedName>
        <fullName evidence="1">Uncharacterized protein</fullName>
    </submittedName>
</protein>
<gene>
    <name evidence="1" type="ORF">BJY24_004394</name>
</gene>